<organism evidence="1 2">
    <name type="scientific">Hydrocarboniphaga effusa AP103</name>
    <dbReference type="NCBI Taxonomy" id="1172194"/>
    <lineage>
        <taxon>Bacteria</taxon>
        <taxon>Pseudomonadati</taxon>
        <taxon>Pseudomonadota</taxon>
        <taxon>Gammaproteobacteria</taxon>
        <taxon>Nevskiales</taxon>
        <taxon>Nevskiaceae</taxon>
        <taxon>Hydrocarboniphaga</taxon>
    </lineage>
</organism>
<evidence type="ECO:0000313" key="1">
    <source>
        <dbReference type="EMBL" id="EIT71602.1"/>
    </source>
</evidence>
<proteinExistence type="predicted"/>
<protein>
    <submittedName>
        <fullName evidence="1">Uncharacterized protein</fullName>
    </submittedName>
</protein>
<dbReference type="Proteomes" id="UP000003704">
    <property type="component" value="Unassembled WGS sequence"/>
</dbReference>
<dbReference type="EMBL" id="AKGD01000001">
    <property type="protein sequence ID" value="EIT71602.1"/>
    <property type="molecule type" value="Genomic_DNA"/>
</dbReference>
<accession>I7ZIN4</accession>
<comment type="caution">
    <text evidence="1">The sequence shown here is derived from an EMBL/GenBank/DDBJ whole genome shotgun (WGS) entry which is preliminary data.</text>
</comment>
<dbReference type="AlphaFoldDB" id="I7ZIN4"/>
<sequence length="179" mass="19527">MSVFGAKNGQRCDITWVRVLVITLGLAGFVMPATARALSEQEAAKVVQLLEALQDELGNFAYDDELAGDWFEQDAESQGLIPAAGFTEESWKKALGDTFRGFLANVPEAEILQSFADSRHRLAETRSLTATQKQAALQLADEKQKQVLQLRAEGQAFAKVARPVTSRMRALSGGLASRE</sequence>
<name>I7ZIN4_9GAMM</name>
<keyword evidence="2" id="KW-1185">Reference proteome</keyword>
<gene>
    <name evidence="1" type="ORF">WQQ_17390</name>
</gene>
<reference evidence="1 2" key="1">
    <citation type="journal article" date="2012" name="J. Bacteriol.">
        <title>Genome Sequence of n-Alkane-Degrading Hydrocarboniphaga effusa Strain AP103T (ATCC BAA-332T).</title>
        <authorList>
            <person name="Chang H.K."/>
            <person name="Zylstra G.J."/>
            <person name="Chae J.C."/>
        </authorList>
    </citation>
    <scope>NUCLEOTIDE SEQUENCE [LARGE SCALE GENOMIC DNA]</scope>
    <source>
        <strain evidence="1 2">AP103</strain>
    </source>
</reference>
<evidence type="ECO:0000313" key="2">
    <source>
        <dbReference type="Proteomes" id="UP000003704"/>
    </source>
</evidence>